<gene>
    <name evidence="8 10" type="primary">potA</name>
    <name evidence="10" type="ORF">FOZ76_24350</name>
</gene>
<evidence type="ECO:0000256" key="6">
    <source>
        <dbReference type="ARBA" id="ARBA00022967"/>
    </source>
</evidence>
<comment type="catalytic activity">
    <reaction evidence="8">
        <text>ATP + H2O + polyamine-[polyamine-binding protein]Side 1 = ADP + phosphate + polyamineSide 2 + [polyamine-binding protein]Side 1.</text>
        <dbReference type="EC" id="7.6.2.11"/>
    </reaction>
</comment>
<organism evidence="10 11">
    <name type="scientific">Verticiella sediminum</name>
    <dbReference type="NCBI Taxonomy" id="1247510"/>
    <lineage>
        <taxon>Bacteria</taxon>
        <taxon>Pseudomonadati</taxon>
        <taxon>Pseudomonadota</taxon>
        <taxon>Betaproteobacteria</taxon>
        <taxon>Burkholderiales</taxon>
        <taxon>Alcaligenaceae</taxon>
        <taxon>Verticiella</taxon>
    </lineage>
</organism>
<dbReference type="Pfam" id="PF08402">
    <property type="entry name" value="TOBE_2"/>
    <property type="match status" value="1"/>
</dbReference>
<dbReference type="GO" id="GO:0015847">
    <property type="term" value="P:putrescine transport"/>
    <property type="evidence" value="ECO:0007669"/>
    <property type="project" value="UniProtKB-ARBA"/>
</dbReference>
<dbReference type="Gene3D" id="3.40.50.300">
    <property type="entry name" value="P-loop containing nucleotide triphosphate hydrolases"/>
    <property type="match status" value="1"/>
</dbReference>
<dbReference type="AlphaFoldDB" id="A0A556A7C0"/>
<comment type="caution">
    <text evidence="10">The sequence shown here is derived from an EMBL/GenBank/DDBJ whole genome shotgun (WGS) entry which is preliminary data.</text>
</comment>
<dbReference type="EC" id="7.6.2.11" evidence="8"/>
<comment type="similarity">
    <text evidence="8">Belongs to the ABC transporter superfamily. Spermidine/putrescine importer (TC 3.A.1.11.1) family.</text>
</comment>
<dbReference type="FunFam" id="3.40.50.300:FF:000133">
    <property type="entry name" value="Spermidine/putrescine import ATP-binding protein PotA"/>
    <property type="match status" value="1"/>
</dbReference>
<evidence type="ECO:0000259" key="9">
    <source>
        <dbReference type="PROSITE" id="PS50893"/>
    </source>
</evidence>
<keyword evidence="6 8" id="KW-1278">Translocase</keyword>
<keyword evidence="1 8" id="KW-0813">Transport</keyword>
<dbReference type="Gene3D" id="2.40.50.100">
    <property type="match status" value="1"/>
</dbReference>
<dbReference type="Pfam" id="PF00005">
    <property type="entry name" value="ABC_tran"/>
    <property type="match status" value="1"/>
</dbReference>
<evidence type="ECO:0000256" key="5">
    <source>
        <dbReference type="ARBA" id="ARBA00022840"/>
    </source>
</evidence>
<dbReference type="GO" id="GO:0005524">
    <property type="term" value="F:ATP binding"/>
    <property type="evidence" value="ECO:0007669"/>
    <property type="project" value="UniProtKB-KW"/>
</dbReference>
<evidence type="ECO:0000256" key="8">
    <source>
        <dbReference type="RuleBase" id="RU364083"/>
    </source>
</evidence>
<evidence type="ECO:0000256" key="4">
    <source>
        <dbReference type="ARBA" id="ARBA00022741"/>
    </source>
</evidence>
<proteinExistence type="inferred from homology"/>
<sequence length="377" mass="40801">MSVSPAGAQPAGSRDDDAFLRIEHVSKQFGDTRVVRDLSLAIGRGELFALLGSSGSGKSTLLRMLAGLETVSAGRIWLDGQDITDMPAYRRPVNMMFQSYALFPHMSVQANVAFGLKQEGVARGEIAERVASTLELVQMAQYAGRKPAQLSGGQQQRVALARSLVKRPRLLLLDEPMSALDKKIRQQTQIELARILEQVGVTCVMVTHDQEEAMTLADRLAIMSEGEIVQCGTPHDVYEYPNSRFVAGFIGSTNLFEAVIVEDEADHIALRSDDMPQPLYVNHGVSEPLGTAVAASVRPERIAVTRTRPQARSNWVEGVVEHLAYMGAHTLYHVRLASGKLVAASVPSLVLATEGAPALGETAFLRWSADAATVLSA</sequence>
<dbReference type="SMART" id="SM00382">
    <property type="entry name" value="AAA"/>
    <property type="match status" value="1"/>
</dbReference>
<dbReference type="InterPro" id="IPR003593">
    <property type="entry name" value="AAA+_ATPase"/>
</dbReference>
<keyword evidence="11" id="KW-1185">Reference proteome</keyword>
<dbReference type="SUPFAM" id="SSF50331">
    <property type="entry name" value="MOP-like"/>
    <property type="match status" value="1"/>
</dbReference>
<dbReference type="PANTHER" id="PTHR42781">
    <property type="entry name" value="SPERMIDINE/PUTRESCINE IMPORT ATP-BINDING PROTEIN POTA"/>
    <property type="match status" value="1"/>
</dbReference>
<evidence type="ECO:0000256" key="3">
    <source>
        <dbReference type="ARBA" id="ARBA00022519"/>
    </source>
</evidence>
<dbReference type="InterPro" id="IPR017871">
    <property type="entry name" value="ABC_transporter-like_CS"/>
</dbReference>
<dbReference type="PANTHER" id="PTHR42781:SF5">
    <property type="entry name" value="PUTRESCINE TRANSPORT ATP-BINDING PROTEIN POTG"/>
    <property type="match status" value="1"/>
</dbReference>
<keyword evidence="3" id="KW-0997">Cell inner membrane</keyword>
<dbReference type="GO" id="GO:0015417">
    <property type="term" value="F:ABC-type polyamine transporter activity"/>
    <property type="evidence" value="ECO:0007669"/>
    <property type="project" value="UniProtKB-EC"/>
</dbReference>
<dbReference type="EMBL" id="VLTJ01000042">
    <property type="protein sequence ID" value="TSH88779.1"/>
    <property type="molecule type" value="Genomic_DNA"/>
</dbReference>
<evidence type="ECO:0000256" key="1">
    <source>
        <dbReference type="ARBA" id="ARBA00022448"/>
    </source>
</evidence>
<dbReference type="PROSITE" id="PS50893">
    <property type="entry name" value="ABC_TRANSPORTER_2"/>
    <property type="match status" value="1"/>
</dbReference>
<feature type="domain" description="ABC transporter" evidence="9">
    <location>
        <begin position="20"/>
        <end position="250"/>
    </location>
</feature>
<protein>
    <recommendedName>
        <fullName evidence="8">Spermidine/putrescine import ATP-binding protein PotA</fullName>
        <ecNumber evidence="8">7.6.2.11</ecNumber>
    </recommendedName>
</protein>
<evidence type="ECO:0000313" key="10">
    <source>
        <dbReference type="EMBL" id="TSH88779.1"/>
    </source>
</evidence>
<reference evidence="10 11" key="1">
    <citation type="submission" date="2019-07" db="EMBL/GenBank/DDBJ databases">
        <title>Qingshengfaniella alkalisoli gen. nov., sp. nov., isolated from saline soil.</title>
        <authorList>
            <person name="Xu L."/>
            <person name="Huang X.-X."/>
            <person name="Sun J.-Q."/>
        </authorList>
    </citation>
    <scope>NUCLEOTIDE SEQUENCE [LARGE SCALE GENOMIC DNA]</scope>
    <source>
        <strain evidence="10 11">DSM 27279</strain>
    </source>
</reference>
<accession>A0A556A7C0</accession>
<keyword evidence="2 8" id="KW-1003">Cell membrane</keyword>
<dbReference type="SUPFAM" id="SSF52540">
    <property type="entry name" value="P-loop containing nucleoside triphosphate hydrolases"/>
    <property type="match status" value="1"/>
</dbReference>
<keyword evidence="5 8" id="KW-0067">ATP-binding</keyword>
<dbReference type="NCBIfam" id="TIGR01187">
    <property type="entry name" value="potA"/>
    <property type="match status" value="1"/>
</dbReference>
<name>A0A556A7C0_9BURK</name>
<comment type="function">
    <text evidence="8">Part of the ABC transporter complex PotABCD involved in spermidine/putrescine import. Responsible for energy coupling to the transport system.</text>
</comment>
<dbReference type="InterPro" id="IPR013611">
    <property type="entry name" value="Transp-assoc_OB_typ2"/>
</dbReference>
<dbReference type="GO" id="GO:0016887">
    <property type="term" value="F:ATP hydrolysis activity"/>
    <property type="evidence" value="ECO:0007669"/>
    <property type="project" value="InterPro"/>
</dbReference>
<comment type="subunit">
    <text evidence="8">The complex is composed of two ATP-binding proteins (PotA), two transmembrane proteins (PotB and PotC) and a solute-binding protein (PotD).</text>
</comment>
<keyword evidence="7 8" id="KW-0472">Membrane</keyword>
<keyword evidence="4 8" id="KW-0547">Nucleotide-binding</keyword>
<dbReference type="InterPro" id="IPR027417">
    <property type="entry name" value="P-loop_NTPase"/>
</dbReference>
<dbReference type="InterPro" id="IPR008995">
    <property type="entry name" value="Mo/tungstate-bd_C_term_dom"/>
</dbReference>
<dbReference type="InterPro" id="IPR003439">
    <property type="entry name" value="ABC_transporter-like_ATP-bd"/>
</dbReference>
<dbReference type="InterPro" id="IPR050093">
    <property type="entry name" value="ABC_SmlMolc_Importer"/>
</dbReference>
<dbReference type="OrthoDB" id="5298774at2"/>
<dbReference type="InterPro" id="IPR005893">
    <property type="entry name" value="PotA-like"/>
</dbReference>
<dbReference type="Proteomes" id="UP000318405">
    <property type="component" value="Unassembled WGS sequence"/>
</dbReference>
<dbReference type="RefSeq" id="WP_143950895.1">
    <property type="nucleotide sequence ID" value="NZ_BAABMB010000005.1"/>
</dbReference>
<dbReference type="GO" id="GO:0043190">
    <property type="term" value="C:ATP-binding cassette (ABC) transporter complex"/>
    <property type="evidence" value="ECO:0007669"/>
    <property type="project" value="InterPro"/>
</dbReference>
<evidence type="ECO:0000256" key="2">
    <source>
        <dbReference type="ARBA" id="ARBA00022475"/>
    </source>
</evidence>
<evidence type="ECO:0000313" key="11">
    <source>
        <dbReference type="Proteomes" id="UP000318405"/>
    </source>
</evidence>
<evidence type="ECO:0000256" key="7">
    <source>
        <dbReference type="ARBA" id="ARBA00023136"/>
    </source>
</evidence>
<dbReference type="PROSITE" id="PS00211">
    <property type="entry name" value="ABC_TRANSPORTER_1"/>
    <property type="match status" value="1"/>
</dbReference>